<accession>A0A182MPY1</accession>
<dbReference type="STRING" id="139723.A0A182MPY1"/>
<dbReference type="GO" id="GO:0000256">
    <property type="term" value="P:allantoin catabolic process"/>
    <property type="evidence" value="ECO:0007669"/>
    <property type="project" value="UniProtKB-UniPathway"/>
</dbReference>
<name>A0A182MPY1_9DIPT</name>
<keyword evidence="12" id="KW-1185">Reference proteome</keyword>
<dbReference type="PANTHER" id="PTHR43668:SF2">
    <property type="entry name" value="ALLANTOINASE"/>
    <property type="match status" value="1"/>
</dbReference>
<dbReference type="GO" id="GO:0004038">
    <property type="term" value="F:allantoinase activity"/>
    <property type="evidence" value="ECO:0007669"/>
    <property type="project" value="UniProtKB-EC"/>
</dbReference>
<dbReference type="EC" id="3.5.2.5" evidence="6"/>
<dbReference type="PANTHER" id="PTHR43668">
    <property type="entry name" value="ALLANTOINASE"/>
    <property type="match status" value="1"/>
</dbReference>
<keyword evidence="9" id="KW-0862">Zinc</keyword>
<dbReference type="Gene3D" id="3.20.20.140">
    <property type="entry name" value="Metal-dependent hydrolases"/>
    <property type="match status" value="1"/>
</dbReference>
<dbReference type="PROSITE" id="PS01137">
    <property type="entry name" value="TATD_1"/>
    <property type="match status" value="1"/>
</dbReference>
<evidence type="ECO:0000256" key="2">
    <source>
        <dbReference type="ARBA" id="ARBA00001947"/>
    </source>
</evidence>
<evidence type="ECO:0000256" key="8">
    <source>
        <dbReference type="ARBA" id="ARBA00022801"/>
    </source>
</evidence>
<comment type="subunit">
    <text evidence="5">Homotetramer.</text>
</comment>
<comment type="similarity">
    <text evidence="4">Belongs to the metallo-dependent hydrolases superfamily. Allantoinase family.</text>
</comment>
<evidence type="ECO:0000313" key="12">
    <source>
        <dbReference type="Proteomes" id="UP000075883"/>
    </source>
</evidence>
<dbReference type="UniPathway" id="UPA00395">
    <property type="reaction ID" value="UER00653"/>
</dbReference>
<dbReference type="EMBL" id="AXCM01000049">
    <property type="status" value="NOT_ANNOTATED_CDS"/>
    <property type="molecule type" value="Genomic_DNA"/>
</dbReference>
<dbReference type="CDD" id="cd01315">
    <property type="entry name" value="L-HYD_ALN"/>
    <property type="match status" value="1"/>
</dbReference>
<dbReference type="Proteomes" id="UP000075883">
    <property type="component" value="Unassembled WGS sequence"/>
</dbReference>
<evidence type="ECO:0000256" key="4">
    <source>
        <dbReference type="ARBA" id="ARBA00010368"/>
    </source>
</evidence>
<evidence type="ECO:0000256" key="1">
    <source>
        <dbReference type="ARBA" id="ARBA00001756"/>
    </source>
</evidence>
<dbReference type="SUPFAM" id="SSF51556">
    <property type="entry name" value="Metallo-dependent hydrolases"/>
    <property type="match status" value="1"/>
</dbReference>
<dbReference type="GO" id="GO:0006145">
    <property type="term" value="P:purine nucleobase catabolic process"/>
    <property type="evidence" value="ECO:0007669"/>
    <property type="project" value="TreeGrafter"/>
</dbReference>
<dbReference type="InterPro" id="IPR017593">
    <property type="entry name" value="Allantoinase"/>
</dbReference>
<proteinExistence type="inferred from homology"/>
<protein>
    <recommendedName>
        <fullName evidence="6">allantoinase</fullName>
        <ecNumber evidence="6">3.5.2.5</ecNumber>
    </recommendedName>
</protein>
<evidence type="ECO:0000256" key="7">
    <source>
        <dbReference type="ARBA" id="ARBA00022723"/>
    </source>
</evidence>
<evidence type="ECO:0000256" key="5">
    <source>
        <dbReference type="ARBA" id="ARBA00011881"/>
    </source>
</evidence>
<evidence type="ECO:0000313" key="11">
    <source>
        <dbReference type="EnsemblMetazoa" id="ACUA023490-PA"/>
    </source>
</evidence>
<comment type="catalytic activity">
    <reaction evidence="1">
        <text>(S)-allantoin + H2O = allantoate + H(+)</text>
        <dbReference type="Rhea" id="RHEA:17029"/>
        <dbReference type="ChEBI" id="CHEBI:15377"/>
        <dbReference type="ChEBI" id="CHEBI:15378"/>
        <dbReference type="ChEBI" id="CHEBI:15678"/>
        <dbReference type="ChEBI" id="CHEBI:17536"/>
        <dbReference type="EC" id="3.5.2.5"/>
    </reaction>
</comment>
<keyword evidence="7" id="KW-0479">Metal-binding</keyword>
<reference evidence="12" key="1">
    <citation type="submission" date="2013-09" db="EMBL/GenBank/DDBJ databases">
        <title>The Genome Sequence of Anopheles culicifacies species A.</title>
        <authorList>
            <consortium name="The Broad Institute Genomics Platform"/>
            <person name="Neafsey D.E."/>
            <person name="Besansky N."/>
            <person name="Howell P."/>
            <person name="Walton C."/>
            <person name="Young S.K."/>
            <person name="Zeng Q."/>
            <person name="Gargeya S."/>
            <person name="Fitzgerald M."/>
            <person name="Haas B."/>
            <person name="Abouelleil A."/>
            <person name="Allen A.W."/>
            <person name="Alvarado L."/>
            <person name="Arachchi H.M."/>
            <person name="Berlin A.M."/>
            <person name="Chapman S.B."/>
            <person name="Gainer-Dewar J."/>
            <person name="Goldberg J."/>
            <person name="Griggs A."/>
            <person name="Gujja S."/>
            <person name="Hansen M."/>
            <person name="Howarth C."/>
            <person name="Imamovic A."/>
            <person name="Ireland A."/>
            <person name="Larimer J."/>
            <person name="McCowan C."/>
            <person name="Murphy C."/>
            <person name="Pearson M."/>
            <person name="Poon T.W."/>
            <person name="Priest M."/>
            <person name="Roberts A."/>
            <person name="Saif S."/>
            <person name="Shea T."/>
            <person name="Sisk P."/>
            <person name="Sykes S."/>
            <person name="Wortman J."/>
            <person name="Nusbaum C."/>
            <person name="Birren B."/>
        </authorList>
    </citation>
    <scope>NUCLEOTIDE SEQUENCE [LARGE SCALE GENOMIC DNA]</scope>
    <source>
        <strain evidence="12">A-37</strain>
    </source>
</reference>
<evidence type="ECO:0000256" key="6">
    <source>
        <dbReference type="ARBA" id="ARBA00012863"/>
    </source>
</evidence>
<dbReference type="VEuPathDB" id="VectorBase:ACUA023490"/>
<comment type="pathway">
    <text evidence="3">Nitrogen metabolism; (S)-allantoin degradation; allantoate from (S)-allantoin: step 1/1.</text>
</comment>
<dbReference type="InterPro" id="IPR050138">
    <property type="entry name" value="DHOase/Allantoinase_Hydrolase"/>
</dbReference>
<dbReference type="NCBIfam" id="TIGR03178">
    <property type="entry name" value="allantoinase"/>
    <property type="match status" value="1"/>
</dbReference>
<organism evidence="11 12">
    <name type="scientific">Anopheles culicifacies</name>
    <dbReference type="NCBI Taxonomy" id="139723"/>
    <lineage>
        <taxon>Eukaryota</taxon>
        <taxon>Metazoa</taxon>
        <taxon>Ecdysozoa</taxon>
        <taxon>Arthropoda</taxon>
        <taxon>Hexapoda</taxon>
        <taxon>Insecta</taxon>
        <taxon>Pterygota</taxon>
        <taxon>Neoptera</taxon>
        <taxon>Endopterygota</taxon>
        <taxon>Diptera</taxon>
        <taxon>Nematocera</taxon>
        <taxon>Culicoidea</taxon>
        <taxon>Culicidae</taxon>
        <taxon>Anophelinae</taxon>
        <taxon>Anopheles</taxon>
        <taxon>culicifacies species complex</taxon>
    </lineage>
</organism>
<keyword evidence="8" id="KW-0378">Hydrolase</keyword>
<dbReference type="AlphaFoldDB" id="A0A182MPY1"/>
<dbReference type="GO" id="GO:0005737">
    <property type="term" value="C:cytoplasm"/>
    <property type="evidence" value="ECO:0007669"/>
    <property type="project" value="TreeGrafter"/>
</dbReference>
<evidence type="ECO:0000259" key="10">
    <source>
        <dbReference type="Pfam" id="PF01979"/>
    </source>
</evidence>
<dbReference type="EnsemblMetazoa" id="ACUA023490-RA">
    <property type="protein sequence ID" value="ACUA023490-PA"/>
    <property type="gene ID" value="ACUA023490"/>
</dbReference>
<dbReference type="InterPro" id="IPR018228">
    <property type="entry name" value="DNase_TatD-rel_CS"/>
</dbReference>
<dbReference type="InterPro" id="IPR032466">
    <property type="entry name" value="Metal_Hydrolase"/>
</dbReference>
<evidence type="ECO:0000256" key="9">
    <source>
        <dbReference type="ARBA" id="ARBA00022833"/>
    </source>
</evidence>
<dbReference type="SUPFAM" id="SSF51338">
    <property type="entry name" value="Composite domain of metallo-dependent hydrolases"/>
    <property type="match status" value="2"/>
</dbReference>
<sequence length="525" mass="58554">MLYKTEHRRAHPLFCNSCLTMETVYTSKRIFLNSASLPAEVFPGGIVVSAIDGKVTRVLSSWAAVDRYLKDNEGDFKHFDFGNLLLMPGLIDTHVHINEPGRTEWEGFHTATKAAAAGGFTTICDMPLNSIPPTTTVANLRTKANAAKGNIFVDVAFWGGLVPGNQSELRRMIRSGVIGFKCFLCPSGVEEFPHVSEEQVYAAARLMEGTGTVLAFHAEVECQAQENETLYNINDPFKYRTFLDSRPDSMEQEAIELVAKVAQQYDVRTHIVHLSTARALPTIRHARALGGRLTVETCHHYLALAAEDVPDARTEFKCCPPIRDRTNQEQLWRAVQDGEIDLVVSDHSPSTPQMKLLTEGKQRGNFLEAWGGISSLQLGLPLFWTHCQRYGLTLEDTVRLLCTEPARLSGLEQRKSRLDPGYDGDICVWDPEGTFTVTKDMIEFQHKATPYLNRTLQGVVHATILRGSPIYLRSDEPSFGSPLGNILLNNRKDVTNSNGADHKMNYSKLLNTSSEEEELEDDVDL</sequence>
<dbReference type="InterPro" id="IPR006680">
    <property type="entry name" value="Amidohydro-rel"/>
</dbReference>
<dbReference type="GO" id="GO:0050897">
    <property type="term" value="F:cobalt ion binding"/>
    <property type="evidence" value="ECO:0007669"/>
    <property type="project" value="InterPro"/>
</dbReference>
<dbReference type="Pfam" id="PF01979">
    <property type="entry name" value="Amidohydro_1"/>
    <property type="match status" value="1"/>
</dbReference>
<feature type="domain" description="Amidohydrolase-related" evidence="10">
    <location>
        <begin position="86"/>
        <end position="467"/>
    </location>
</feature>
<reference evidence="11" key="2">
    <citation type="submission" date="2020-05" db="UniProtKB">
        <authorList>
            <consortium name="EnsemblMetazoa"/>
        </authorList>
    </citation>
    <scope>IDENTIFICATION</scope>
    <source>
        <strain evidence="11">A-37</strain>
    </source>
</reference>
<dbReference type="FunFam" id="3.20.20.140:FF:000032">
    <property type="entry name" value="Allantoinase Dal1"/>
    <property type="match status" value="1"/>
</dbReference>
<evidence type="ECO:0000256" key="3">
    <source>
        <dbReference type="ARBA" id="ARBA00004968"/>
    </source>
</evidence>
<dbReference type="InterPro" id="IPR011059">
    <property type="entry name" value="Metal-dep_hydrolase_composite"/>
</dbReference>
<dbReference type="GO" id="GO:0008270">
    <property type="term" value="F:zinc ion binding"/>
    <property type="evidence" value="ECO:0007669"/>
    <property type="project" value="InterPro"/>
</dbReference>
<comment type="cofactor">
    <cofactor evidence="2">
        <name>Zn(2+)</name>
        <dbReference type="ChEBI" id="CHEBI:29105"/>
    </cofactor>
</comment>